<dbReference type="EMBL" id="CM018038">
    <property type="protein sequence ID" value="KAA8538157.1"/>
    <property type="molecule type" value="Genomic_DNA"/>
</dbReference>
<accession>A0A5J5B8T3</accession>
<dbReference type="Proteomes" id="UP000325577">
    <property type="component" value="Linkage Group LG15"/>
</dbReference>
<proteinExistence type="predicted"/>
<reference evidence="1 2" key="1">
    <citation type="submission" date="2019-09" db="EMBL/GenBank/DDBJ databases">
        <title>A chromosome-level genome assembly of the Chinese tupelo Nyssa sinensis.</title>
        <authorList>
            <person name="Yang X."/>
            <person name="Kang M."/>
            <person name="Yang Y."/>
            <person name="Xiong H."/>
            <person name="Wang M."/>
            <person name="Zhang Z."/>
            <person name="Wang Z."/>
            <person name="Wu H."/>
            <person name="Ma T."/>
            <person name="Liu J."/>
            <person name="Xi Z."/>
        </authorList>
    </citation>
    <scope>NUCLEOTIDE SEQUENCE [LARGE SCALE GENOMIC DNA]</scope>
    <source>
        <strain evidence="1">J267</strain>
        <tissue evidence="1">Leaf</tissue>
    </source>
</reference>
<name>A0A5J5B8T3_9ASTE</name>
<protein>
    <submittedName>
        <fullName evidence="1">Uncharacterized protein</fullName>
    </submittedName>
</protein>
<gene>
    <name evidence="1" type="ORF">F0562_027765</name>
</gene>
<evidence type="ECO:0000313" key="1">
    <source>
        <dbReference type="EMBL" id="KAA8538157.1"/>
    </source>
</evidence>
<keyword evidence="2" id="KW-1185">Reference proteome</keyword>
<organism evidence="1 2">
    <name type="scientific">Nyssa sinensis</name>
    <dbReference type="NCBI Taxonomy" id="561372"/>
    <lineage>
        <taxon>Eukaryota</taxon>
        <taxon>Viridiplantae</taxon>
        <taxon>Streptophyta</taxon>
        <taxon>Embryophyta</taxon>
        <taxon>Tracheophyta</taxon>
        <taxon>Spermatophyta</taxon>
        <taxon>Magnoliopsida</taxon>
        <taxon>eudicotyledons</taxon>
        <taxon>Gunneridae</taxon>
        <taxon>Pentapetalae</taxon>
        <taxon>asterids</taxon>
        <taxon>Cornales</taxon>
        <taxon>Nyssaceae</taxon>
        <taxon>Nyssa</taxon>
    </lineage>
</organism>
<dbReference type="AlphaFoldDB" id="A0A5J5B8T3"/>
<sequence length="87" mass="9172">MEGEDVTPHYSRVSLQPLIVPGSLVGLLAEVVVPVLEAHRHFFHPKVVDSELGEAVVRPELVAAATGSELAVAVAGFERATGVVESM</sequence>
<evidence type="ECO:0000313" key="2">
    <source>
        <dbReference type="Proteomes" id="UP000325577"/>
    </source>
</evidence>